<organism evidence="1 2">
    <name type="scientific">Blepharisma stoltei</name>
    <dbReference type="NCBI Taxonomy" id="1481888"/>
    <lineage>
        <taxon>Eukaryota</taxon>
        <taxon>Sar</taxon>
        <taxon>Alveolata</taxon>
        <taxon>Ciliophora</taxon>
        <taxon>Postciliodesmatophora</taxon>
        <taxon>Heterotrichea</taxon>
        <taxon>Heterotrichida</taxon>
        <taxon>Blepharismidae</taxon>
        <taxon>Blepharisma</taxon>
    </lineage>
</organism>
<dbReference type="Proteomes" id="UP001162131">
    <property type="component" value="Unassembled WGS sequence"/>
</dbReference>
<dbReference type="EMBL" id="CAJZBQ010000010">
    <property type="protein sequence ID" value="CAG9313158.1"/>
    <property type="molecule type" value="Genomic_DNA"/>
</dbReference>
<keyword evidence="2" id="KW-1185">Reference proteome</keyword>
<evidence type="ECO:0000313" key="1">
    <source>
        <dbReference type="EMBL" id="CAG9313158.1"/>
    </source>
</evidence>
<evidence type="ECO:0000313" key="2">
    <source>
        <dbReference type="Proteomes" id="UP001162131"/>
    </source>
</evidence>
<proteinExistence type="predicted"/>
<sequence length="106" mass="11958">MVESYATALSGVLSALQGTCRDEDSGARKECKRQQRELLLTLEVLHAGTTEHREKEKAILNSAQSCYDKCKIIGKTRVRECNSRCLNIISQDIWKDLWAASEKAKE</sequence>
<name>A0AAU9ICQ6_9CILI</name>
<reference evidence="1" key="1">
    <citation type="submission" date="2021-09" db="EMBL/GenBank/DDBJ databases">
        <authorList>
            <consortium name="AG Swart"/>
            <person name="Singh M."/>
            <person name="Singh A."/>
            <person name="Seah K."/>
            <person name="Emmerich C."/>
        </authorList>
    </citation>
    <scope>NUCLEOTIDE SEQUENCE</scope>
    <source>
        <strain evidence="1">ATCC30299</strain>
    </source>
</reference>
<dbReference type="AlphaFoldDB" id="A0AAU9ICQ6"/>
<protein>
    <submittedName>
        <fullName evidence="1">Uncharacterized protein</fullName>
    </submittedName>
</protein>
<accession>A0AAU9ICQ6</accession>
<gene>
    <name evidence="1" type="ORF">BSTOLATCC_MIC8433</name>
</gene>
<comment type="caution">
    <text evidence="1">The sequence shown here is derived from an EMBL/GenBank/DDBJ whole genome shotgun (WGS) entry which is preliminary data.</text>
</comment>